<comment type="similarity">
    <text evidence="1 2">Belongs to the UPF0235 family.</text>
</comment>
<dbReference type="Proteomes" id="UP001562065">
    <property type="component" value="Unassembled WGS sequence"/>
</dbReference>
<evidence type="ECO:0000256" key="1">
    <source>
        <dbReference type="ARBA" id="ARBA00010364"/>
    </source>
</evidence>
<dbReference type="SUPFAM" id="SSF69786">
    <property type="entry name" value="YggU-like"/>
    <property type="match status" value="1"/>
</dbReference>
<evidence type="ECO:0000256" key="3">
    <source>
        <dbReference type="SAM" id="MobiDB-lite"/>
    </source>
</evidence>
<proteinExistence type="inferred from homology"/>
<dbReference type="InterPro" id="IPR003746">
    <property type="entry name" value="DUF167"/>
</dbReference>
<dbReference type="Pfam" id="PF02594">
    <property type="entry name" value="DUF167"/>
    <property type="match status" value="1"/>
</dbReference>
<organism evidence="4 5">
    <name type="scientific">Isoalcanivorax beigongshangi</name>
    <dbReference type="NCBI Taxonomy" id="3238810"/>
    <lineage>
        <taxon>Bacteria</taxon>
        <taxon>Pseudomonadati</taxon>
        <taxon>Pseudomonadota</taxon>
        <taxon>Gammaproteobacteria</taxon>
        <taxon>Oceanospirillales</taxon>
        <taxon>Alcanivoracaceae</taxon>
        <taxon>Isoalcanivorax</taxon>
    </lineage>
</organism>
<feature type="compositionally biased region" description="Basic residues" evidence="3">
    <location>
        <begin position="74"/>
        <end position="86"/>
    </location>
</feature>
<evidence type="ECO:0000313" key="5">
    <source>
        <dbReference type="Proteomes" id="UP001562065"/>
    </source>
</evidence>
<evidence type="ECO:0000256" key="2">
    <source>
        <dbReference type="HAMAP-Rule" id="MF_00634"/>
    </source>
</evidence>
<dbReference type="Gene3D" id="3.30.1200.10">
    <property type="entry name" value="YggU-like"/>
    <property type="match status" value="1"/>
</dbReference>
<feature type="region of interest" description="Disordered" evidence="3">
    <location>
        <begin position="67"/>
        <end position="93"/>
    </location>
</feature>
<dbReference type="RefSeq" id="WP_034075653.1">
    <property type="nucleotide sequence ID" value="NZ_JBGCUO010000001.1"/>
</dbReference>
<sequence length="93" mass="10288">MSHPCQRDGDDWLVHCYLQPRASRSEVVGEHDGALKIRLSAPPVDGAANTELCAFLAKQFGTSKTQVEIETGHTSRRKRVRVRGASRRPDFAG</sequence>
<keyword evidence="5" id="KW-1185">Reference proteome</keyword>
<dbReference type="EMBL" id="JBGCUO010000001">
    <property type="protein sequence ID" value="MEY1660702.1"/>
    <property type="molecule type" value="Genomic_DNA"/>
</dbReference>
<comment type="caution">
    <text evidence="4">The sequence shown here is derived from an EMBL/GenBank/DDBJ whole genome shotgun (WGS) entry which is preliminary data.</text>
</comment>
<dbReference type="HAMAP" id="MF_00634">
    <property type="entry name" value="UPF0235"/>
    <property type="match status" value="1"/>
</dbReference>
<dbReference type="InterPro" id="IPR036591">
    <property type="entry name" value="YggU-like_sf"/>
</dbReference>
<dbReference type="NCBIfam" id="TIGR00251">
    <property type="entry name" value="DUF167 family protein"/>
    <property type="match status" value="1"/>
</dbReference>
<evidence type="ECO:0000313" key="4">
    <source>
        <dbReference type="EMBL" id="MEY1660702.1"/>
    </source>
</evidence>
<protein>
    <recommendedName>
        <fullName evidence="2">UPF0235 protein AB5I84_00900</fullName>
    </recommendedName>
</protein>
<dbReference type="PANTHER" id="PTHR13420">
    <property type="entry name" value="UPF0235 PROTEIN C15ORF40"/>
    <property type="match status" value="1"/>
</dbReference>
<dbReference type="SMART" id="SM01152">
    <property type="entry name" value="DUF167"/>
    <property type="match status" value="1"/>
</dbReference>
<dbReference type="PANTHER" id="PTHR13420:SF7">
    <property type="entry name" value="UPF0235 PROTEIN C15ORF40"/>
    <property type="match status" value="1"/>
</dbReference>
<reference evidence="4 5" key="1">
    <citation type="submission" date="2024-07" db="EMBL/GenBank/DDBJ databases">
        <authorList>
            <person name="Ren Q."/>
        </authorList>
    </citation>
    <scope>NUCLEOTIDE SEQUENCE [LARGE SCALE GENOMIC DNA]</scope>
    <source>
        <strain evidence="4 5">REN37</strain>
    </source>
</reference>
<gene>
    <name evidence="4" type="ORF">AB5I84_00900</name>
</gene>
<name>A0ABV4AE45_9GAMM</name>
<accession>A0ABV4AE45</accession>